<organism evidence="1 2">
    <name type="scientific">Corchorus olitorius</name>
    <dbReference type="NCBI Taxonomy" id="93759"/>
    <lineage>
        <taxon>Eukaryota</taxon>
        <taxon>Viridiplantae</taxon>
        <taxon>Streptophyta</taxon>
        <taxon>Embryophyta</taxon>
        <taxon>Tracheophyta</taxon>
        <taxon>Spermatophyta</taxon>
        <taxon>Magnoliopsida</taxon>
        <taxon>eudicotyledons</taxon>
        <taxon>Gunneridae</taxon>
        <taxon>Pentapetalae</taxon>
        <taxon>rosids</taxon>
        <taxon>malvids</taxon>
        <taxon>Malvales</taxon>
        <taxon>Malvaceae</taxon>
        <taxon>Grewioideae</taxon>
        <taxon>Apeibeae</taxon>
        <taxon>Corchorus</taxon>
    </lineage>
</organism>
<gene>
    <name evidence="1" type="ORF">COLO4_37057</name>
</gene>
<dbReference type="AlphaFoldDB" id="A0A1R3G3L7"/>
<proteinExistence type="predicted"/>
<sequence>MVELRLEQVGAGLPFYSGPGQDRSFWMIE</sequence>
<reference evidence="2" key="1">
    <citation type="submission" date="2013-09" db="EMBL/GenBank/DDBJ databases">
        <title>Corchorus olitorius genome sequencing.</title>
        <authorList>
            <person name="Alam M."/>
            <person name="Haque M.S."/>
            <person name="Islam M.S."/>
            <person name="Emdad E.M."/>
            <person name="Islam M.M."/>
            <person name="Ahmed B."/>
            <person name="Halim A."/>
            <person name="Hossen Q.M.M."/>
            <person name="Hossain M.Z."/>
            <person name="Ahmed R."/>
            <person name="Khan M.M."/>
            <person name="Islam R."/>
            <person name="Rashid M.M."/>
            <person name="Khan S.A."/>
            <person name="Rahman M.S."/>
            <person name="Alam M."/>
            <person name="Yahiya A.S."/>
            <person name="Khan M.S."/>
            <person name="Azam M.S."/>
            <person name="Haque T."/>
            <person name="Lashkar M.Z.H."/>
            <person name="Akhand A.I."/>
            <person name="Morshed G."/>
            <person name="Roy S."/>
            <person name="Uddin K.S."/>
            <person name="Rabeya T."/>
            <person name="Hossain A.S."/>
            <person name="Chowdhury A."/>
            <person name="Snigdha A.R."/>
            <person name="Mortoza M.S."/>
            <person name="Matin S.A."/>
            <person name="Hoque S.M.E."/>
            <person name="Islam M.K."/>
            <person name="Roy D.K."/>
            <person name="Haider R."/>
            <person name="Moosa M.M."/>
            <person name="Elias S.M."/>
            <person name="Hasan A.M."/>
            <person name="Jahan S."/>
            <person name="Shafiuddin M."/>
            <person name="Mahmood N."/>
            <person name="Shommy N.S."/>
        </authorList>
    </citation>
    <scope>NUCLEOTIDE SEQUENCE [LARGE SCALE GENOMIC DNA]</scope>
    <source>
        <strain evidence="2">cv. O-4</strain>
    </source>
</reference>
<name>A0A1R3G3L7_9ROSI</name>
<evidence type="ECO:0000313" key="1">
    <source>
        <dbReference type="EMBL" id="OMO52659.1"/>
    </source>
</evidence>
<dbReference type="EMBL" id="AWUE01023813">
    <property type="protein sequence ID" value="OMO52659.1"/>
    <property type="molecule type" value="Genomic_DNA"/>
</dbReference>
<keyword evidence="2" id="KW-1185">Reference proteome</keyword>
<accession>A0A1R3G3L7</accession>
<evidence type="ECO:0000313" key="2">
    <source>
        <dbReference type="Proteomes" id="UP000187203"/>
    </source>
</evidence>
<comment type="caution">
    <text evidence="1">The sequence shown here is derived from an EMBL/GenBank/DDBJ whole genome shotgun (WGS) entry which is preliminary data.</text>
</comment>
<protein>
    <submittedName>
        <fullName evidence="1">Uncharacterized protein</fullName>
    </submittedName>
</protein>
<dbReference type="Proteomes" id="UP000187203">
    <property type="component" value="Unassembled WGS sequence"/>
</dbReference>